<evidence type="ECO:0000313" key="4">
    <source>
        <dbReference type="Proteomes" id="UP000478052"/>
    </source>
</evidence>
<reference evidence="3 4" key="1">
    <citation type="submission" date="2019-08" db="EMBL/GenBank/DDBJ databases">
        <title>Whole genome of Aphis craccivora.</title>
        <authorList>
            <person name="Voronova N.V."/>
            <person name="Shulinski R.S."/>
            <person name="Bandarenka Y.V."/>
            <person name="Zhorov D.G."/>
            <person name="Warner D."/>
        </authorList>
    </citation>
    <scope>NUCLEOTIDE SEQUENCE [LARGE SCALE GENOMIC DNA]</scope>
    <source>
        <strain evidence="3">180601</strain>
        <tissue evidence="3">Whole Body</tissue>
    </source>
</reference>
<name>A0A6G0XI15_APHCR</name>
<feature type="region of interest" description="Disordered" evidence="1">
    <location>
        <begin position="1"/>
        <end position="21"/>
    </location>
</feature>
<sequence length="673" mass="77342">MADERIERSRSRSPIGSNEDTAFYEKGASSRRIPGIRGSMVYADARGYTYVQNRVSTNRRQLRCLRYEQGCRSTASMLLQPDNAPIVVYHQHNHHQGHDIEIGAFLKTLRQRGSAEGTTARTIFEEQTRIFPNATMEVQTGQALRVIRYVRRRSSPPIPENLRAMGDTIQSLTWRNQLLYCVDDEAPFFNGNLEYIENGKITFGGLLFVNLQLLQRFKPYIYGSRVLAVDGTFGVIPRTPGDAQQLVTIHVVLDNISVPVVYALLNRRTENVYIKLWQFIKSDFPQGIFHWENIIIIADFETAMRNDIQRVIPECHMVGCWFHYSQSIVRFIQTHNMSRLTMSNHDVAIIVRMEYYITNSSTTLTSPARFLAITNLATRMGILDLVAEFLNYVRNYWINIIRPEGFTIYGLKIWTNNYVESFHSMLGSTIGHHPPVWTFYDRLRSVEARVRRETWQIISGQRVQRSIVTSRDVNNRILADALNSLRSGRYDVMAYLRRVAYSARGYLDREIGPLPSGNTINYIHVFKLNYIMIGLPTEIIRDLDVQDLRLNIQPRLPAPPMHVRGVRRPRGRGRQMLERPGPAGHIPRVADNLNAFEMVEEVVLQQAVEETARVVETPVRLRGVRRARGRGRRMLERPGPAGLIPRVADNLNAFEILDGMVEEVVLHQAVEKL</sequence>
<evidence type="ECO:0000313" key="3">
    <source>
        <dbReference type="EMBL" id="KAF0739912.1"/>
    </source>
</evidence>
<dbReference type="EMBL" id="VUJU01007825">
    <property type="protein sequence ID" value="KAF0739912.1"/>
    <property type="molecule type" value="Genomic_DNA"/>
</dbReference>
<dbReference type="Pfam" id="PF10551">
    <property type="entry name" value="MULE"/>
    <property type="match status" value="1"/>
</dbReference>
<keyword evidence="4" id="KW-1185">Reference proteome</keyword>
<dbReference type="OrthoDB" id="6627652at2759"/>
<dbReference type="Gene3D" id="2.20.25.240">
    <property type="match status" value="1"/>
</dbReference>
<evidence type="ECO:0000256" key="1">
    <source>
        <dbReference type="SAM" id="MobiDB-lite"/>
    </source>
</evidence>
<proteinExistence type="predicted"/>
<organism evidence="3 4">
    <name type="scientific">Aphis craccivora</name>
    <name type="common">Cowpea aphid</name>
    <dbReference type="NCBI Taxonomy" id="307492"/>
    <lineage>
        <taxon>Eukaryota</taxon>
        <taxon>Metazoa</taxon>
        <taxon>Ecdysozoa</taxon>
        <taxon>Arthropoda</taxon>
        <taxon>Hexapoda</taxon>
        <taxon>Insecta</taxon>
        <taxon>Pterygota</taxon>
        <taxon>Neoptera</taxon>
        <taxon>Paraneoptera</taxon>
        <taxon>Hemiptera</taxon>
        <taxon>Sternorrhyncha</taxon>
        <taxon>Aphidomorpha</taxon>
        <taxon>Aphidoidea</taxon>
        <taxon>Aphididae</taxon>
        <taxon>Aphidini</taxon>
        <taxon>Aphis</taxon>
        <taxon>Aphis</taxon>
    </lineage>
</organism>
<dbReference type="Proteomes" id="UP000478052">
    <property type="component" value="Unassembled WGS sequence"/>
</dbReference>
<feature type="compositionally biased region" description="Basic and acidic residues" evidence="1">
    <location>
        <begin position="1"/>
        <end position="10"/>
    </location>
</feature>
<accession>A0A6G0XI15</accession>
<feature type="domain" description="MULE transposase" evidence="2">
    <location>
        <begin position="226"/>
        <end position="326"/>
    </location>
</feature>
<protein>
    <submittedName>
        <fullName evidence="3">RING-type domain-containing protein</fullName>
    </submittedName>
</protein>
<dbReference type="InterPro" id="IPR018289">
    <property type="entry name" value="MULE_transposase_dom"/>
</dbReference>
<evidence type="ECO:0000259" key="2">
    <source>
        <dbReference type="Pfam" id="PF10551"/>
    </source>
</evidence>
<dbReference type="AlphaFoldDB" id="A0A6G0XI15"/>
<comment type="caution">
    <text evidence="3">The sequence shown here is derived from an EMBL/GenBank/DDBJ whole genome shotgun (WGS) entry which is preliminary data.</text>
</comment>
<gene>
    <name evidence="3" type="ORF">FWK35_00027498</name>
</gene>
<dbReference type="PANTHER" id="PTHR47160">
    <property type="entry name" value="PUTATIVE-RELATED"/>
    <property type="match status" value="1"/>
</dbReference>
<dbReference type="PANTHER" id="PTHR47160:SF10">
    <property type="entry name" value="MULE TRANSPOSASE DOMAIN-CONTAINING PROTEIN"/>
    <property type="match status" value="1"/>
</dbReference>